<feature type="transmembrane region" description="Helical" evidence="6">
    <location>
        <begin position="636"/>
        <end position="656"/>
    </location>
</feature>
<dbReference type="Gene3D" id="2.40.50.140">
    <property type="entry name" value="Nucleic acid-binding proteins"/>
    <property type="match status" value="1"/>
</dbReference>
<evidence type="ECO:0000259" key="7">
    <source>
        <dbReference type="Pfam" id="PF01957"/>
    </source>
</evidence>
<feature type="domain" description="NfeD integral membrane" evidence="8">
    <location>
        <begin position="565"/>
        <end position="690"/>
    </location>
</feature>
<evidence type="ECO:0000256" key="2">
    <source>
        <dbReference type="ARBA" id="ARBA00022692"/>
    </source>
</evidence>
<evidence type="ECO:0000256" key="4">
    <source>
        <dbReference type="ARBA" id="ARBA00023136"/>
    </source>
</evidence>
<dbReference type="InterPro" id="IPR052165">
    <property type="entry name" value="Membrane_assoc_protease"/>
</dbReference>
<evidence type="ECO:0000256" key="6">
    <source>
        <dbReference type="SAM" id="Phobius"/>
    </source>
</evidence>
<dbReference type="Pfam" id="PF01957">
    <property type="entry name" value="NfeD"/>
    <property type="match status" value="1"/>
</dbReference>
<proteinExistence type="predicted"/>
<dbReference type="Gene3D" id="3.90.226.10">
    <property type="entry name" value="2-enoyl-CoA Hydratase, Chain A, domain 1"/>
    <property type="match status" value="1"/>
</dbReference>
<dbReference type="PANTHER" id="PTHR33507:SF3">
    <property type="entry name" value="INNER MEMBRANE PROTEIN YBBJ"/>
    <property type="match status" value="1"/>
</dbReference>
<name>A0A3D3R6M1_9PLAN</name>
<dbReference type="InterPro" id="IPR056738">
    <property type="entry name" value="NfeD1b_N"/>
</dbReference>
<dbReference type="InterPro" id="IPR002810">
    <property type="entry name" value="NfeD-like_C"/>
</dbReference>
<dbReference type="InterPro" id="IPR029045">
    <property type="entry name" value="ClpP/crotonase-like_dom_sf"/>
</dbReference>
<evidence type="ECO:0000313" key="11">
    <source>
        <dbReference type="Proteomes" id="UP000263642"/>
    </source>
</evidence>
<evidence type="ECO:0000313" key="10">
    <source>
        <dbReference type="EMBL" id="HCO24524.1"/>
    </source>
</evidence>
<protein>
    <submittedName>
        <fullName evidence="10">Uncharacterized protein</fullName>
    </submittedName>
</protein>
<dbReference type="GO" id="GO:0005886">
    <property type="term" value="C:plasma membrane"/>
    <property type="evidence" value="ECO:0007669"/>
    <property type="project" value="TreeGrafter"/>
</dbReference>
<comment type="caution">
    <text evidence="10">The sequence shown here is derived from an EMBL/GenBank/DDBJ whole genome shotgun (WGS) entry which is preliminary data.</text>
</comment>
<feature type="domain" description="NfeD-like C-terminal" evidence="7">
    <location>
        <begin position="743"/>
        <end position="794"/>
    </location>
</feature>
<feature type="transmembrane region" description="Helical" evidence="6">
    <location>
        <begin position="610"/>
        <end position="629"/>
    </location>
</feature>
<feature type="transmembrane region" description="Helical" evidence="6">
    <location>
        <begin position="668"/>
        <end position="692"/>
    </location>
</feature>
<comment type="subcellular location">
    <subcellularLocation>
        <location evidence="1">Membrane</location>
        <topology evidence="1">Multi-pass membrane protein</topology>
    </subcellularLocation>
</comment>
<gene>
    <name evidence="10" type="ORF">DIT97_16380</name>
</gene>
<accession>A0A3D3R6M1</accession>
<feature type="transmembrane region" description="Helical" evidence="6">
    <location>
        <begin position="556"/>
        <end position="579"/>
    </location>
</feature>
<evidence type="ECO:0000256" key="5">
    <source>
        <dbReference type="SAM" id="MobiDB-lite"/>
    </source>
</evidence>
<evidence type="ECO:0000259" key="8">
    <source>
        <dbReference type="Pfam" id="PF24961"/>
    </source>
</evidence>
<dbReference type="Pfam" id="PF25145">
    <property type="entry name" value="NfeD1b_N"/>
    <property type="match status" value="1"/>
</dbReference>
<dbReference type="PANTHER" id="PTHR33507">
    <property type="entry name" value="INNER MEMBRANE PROTEIN YBBJ"/>
    <property type="match status" value="1"/>
</dbReference>
<organism evidence="10 11">
    <name type="scientific">Gimesia maris</name>
    <dbReference type="NCBI Taxonomy" id="122"/>
    <lineage>
        <taxon>Bacteria</taxon>
        <taxon>Pseudomonadati</taxon>
        <taxon>Planctomycetota</taxon>
        <taxon>Planctomycetia</taxon>
        <taxon>Planctomycetales</taxon>
        <taxon>Planctomycetaceae</taxon>
        <taxon>Gimesia</taxon>
    </lineage>
</organism>
<sequence>MGIERSGFIVSVTSGESQALLSHIENGESHTMKHVNQMLLAFILGLLVLNGSSTLRADPAPSEKPQKQSAEPEKKADADAPPSRPALFMTIESPVGEVTYGRVTNAALSLQNEAAKSGQKGYLVLQISPGSSPFHQVQGLAKFLASAQLSDLKTIAWIPETVIGNNVVLALACDEIVMHPDAELGDIGYGKALDRDEREFVLSIVEKRHNAKLSRALALGMMDPQQAVLKVKIQQGEGENRQIISRIVTPDELKRLQDNMAVITDVETIKEVGSLGVFSGSKARALDVLVQQLAPTRGELAEIYGIPREKLRDDPTLGEAPKVMLIKVDGMIEPLLEAFLERQINRAVNSGANMLIFEIDSGGGYLMSGTNLANMIADLDSRQVRTVAYIPDHAMSSAAIIALGCDEIFMRPGAQTGDAGPIEMKEDGQFEHVPEKILSSLRVTLKDLAEKKGRPAAVCEAMSDKDLIVYEVTNSKTGQLWYMSEDEIHQSNGEWIQGPAVPESRKANLLTVNGGRAHELKIAEPPVRDMDELKQRLGIPADVKLKAVGRTWVDTLVYILNSQIITFLLFILGAIFVYLELYTLTGLFGIMSAVCFGLFFWSRFLGGTAGYLEVMIFSIGLICILLEIFVIPGFGIFGISGGLLVVTSIILASQTFGDFNTLRPGSDFATMSSTVGTMSASLVTVIILAIVLNRFLPESKLMSSIVLSPPGEHQKPGTHEIQLDPDLLPGKAGLKVKGLHLEVGMQGVTRSVLRPAGRVEIDGVWVDVISEGPFIPSGASVEIAHIQGNEVVVREVT</sequence>
<dbReference type="CDD" id="cd07021">
    <property type="entry name" value="Clp_protease_NfeD_like"/>
    <property type="match status" value="1"/>
</dbReference>
<feature type="transmembrane region" description="Helical" evidence="6">
    <location>
        <begin position="586"/>
        <end position="604"/>
    </location>
</feature>
<dbReference type="AlphaFoldDB" id="A0A3D3R6M1"/>
<evidence type="ECO:0000256" key="3">
    <source>
        <dbReference type="ARBA" id="ARBA00022989"/>
    </source>
</evidence>
<reference evidence="10 11" key="1">
    <citation type="journal article" date="2018" name="Nat. Biotechnol.">
        <title>A standardized bacterial taxonomy based on genome phylogeny substantially revises the tree of life.</title>
        <authorList>
            <person name="Parks D.H."/>
            <person name="Chuvochina M."/>
            <person name="Waite D.W."/>
            <person name="Rinke C."/>
            <person name="Skarshewski A."/>
            <person name="Chaumeil P.A."/>
            <person name="Hugenholtz P."/>
        </authorList>
    </citation>
    <scope>NUCLEOTIDE SEQUENCE [LARGE SCALE GENOMIC DNA]</scope>
    <source>
        <strain evidence="10">UBA9375</strain>
    </source>
</reference>
<feature type="domain" description="NfeD1b N-terminal" evidence="9">
    <location>
        <begin position="322"/>
        <end position="486"/>
    </location>
</feature>
<evidence type="ECO:0000259" key="9">
    <source>
        <dbReference type="Pfam" id="PF25145"/>
    </source>
</evidence>
<dbReference type="Proteomes" id="UP000263642">
    <property type="component" value="Unassembled WGS sequence"/>
</dbReference>
<feature type="compositionally biased region" description="Basic and acidic residues" evidence="5">
    <location>
        <begin position="64"/>
        <end position="78"/>
    </location>
</feature>
<feature type="region of interest" description="Disordered" evidence="5">
    <location>
        <begin position="56"/>
        <end position="83"/>
    </location>
</feature>
<dbReference type="EMBL" id="DQAY01000101">
    <property type="protein sequence ID" value="HCO24524.1"/>
    <property type="molecule type" value="Genomic_DNA"/>
</dbReference>
<keyword evidence="4 6" id="KW-0472">Membrane</keyword>
<keyword evidence="2 6" id="KW-0812">Transmembrane</keyword>
<dbReference type="InterPro" id="IPR012340">
    <property type="entry name" value="NA-bd_OB-fold"/>
</dbReference>
<evidence type="ECO:0000256" key="1">
    <source>
        <dbReference type="ARBA" id="ARBA00004141"/>
    </source>
</evidence>
<dbReference type="InterPro" id="IPR056739">
    <property type="entry name" value="NfeD_membrane"/>
</dbReference>
<keyword evidence="3 6" id="KW-1133">Transmembrane helix</keyword>
<dbReference type="SUPFAM" id="SSF52096">
    <property type="entry name" value="ClpP/crotonase"/>
    <property type="match status" value="1"/>
</dbReference>
<dbReference type="Pfam" id="PF24961">
    <property type="entry name" value="NfeD_membrane"/>
    <property type="match status" value="1"/>
</dbReference>